<gene>
    <name evidence="2" type="ORF">IAB73_10205</name>
</gene>
<evidence type="ECO:0000313" key="2">
    <source>
        <dbReference type="EMBL" id="HIQ72563.1"/>
    </source>
</evidence>
<comment type="caution">
    <text evidence="2">The sequence shown here is derived from an EMBL/GenBank/DDBJ whole genome shotgun (WGS) entry which is preliminary data.</text>
</comment>
<dbReference type="Proteomes" id="UP000886887">
    <property type="component" value="Unassembled WGS sequence"/>
</dbReference>
<feature type="transmembrane region" description="Helical" evidence="1">
    <location>
        <begin position="12"/>
        <end position="31"/>
    </location>
</feature>
<evidence type="ECO:0000313" key="3">
    <source>
        <dbReference type="Proteomes" id="UP000886887"/>
    </source>
</evidence>
<protein>
    <submittedName>
        <fullName evidence="2">YggT family protein</fullName>
    </submittedName>
</protein>
<dbReference type="GO" id="GO:0016020">
    <property type="term" value="C:membrane"/>
    <property type="evidence" value="ECO:0007669"/>
    <property type="project" value="InterPro"/>
</dbReference>
<keyword evidence="1" id="KW-1133">Transmembrane helix</keyword>
<keyword evidence="1" id="KW-0472">Membrane</keyword>
<keyword evidence="1" id="KW-0812">Transmembrane</keyword>
<dbReference type="AlphaFoldDB" id="A0A9D0ZBM2"/>
<reference evidence="2" key="1">
    <citation type="submission" date="2020-10" db="EMBL/GenBank/DDBJ databases">
        <authorList>
            <person name="Gilroy R."/>
        </authorList>
    </citation>
    <scope>NUCLEOTIDE SEQUENCE</scope>
    <source>
        <strain evidence="2">ChiSxjej2B14-6234</strain>
    </source>
</reference>
<dbReference type="EMBL" id="DVFJ01000036">
    <property type="protein sequence ID" value="HIQ72563.1"/>
    <property type="molecule type" value="Genomic_DNA"/>
</dbReference>
<sequence>MILYHLLGGVNLLLRLLICLVILSCALSWFLPVHHRAVRLVDRIVEPVLSPVRAWTFRIWRGPFDISPWIVVLLLSLLQGVVQRWRYAALGLF</sequence>
<evidence type="ECO:0000256" key="1">
    <source>
        <dbReference type="SAM" id="Phobius"/>
    </source>
</evidence>
<accession>A0A9D0ZBM2</accession>
<feature type="transmembrane region" description="Helical" evidence="1">
    <location>
        <begin position="66"/>
        <end position="82"/>
    </location>
</feature>
<dbReference type="Pfam" id="PF02325">
    <property type="entry name" value="CCB3_YggT"/>
    <property type="match status" value="1"/>
</dbReference>
<name>A0A9D0ZBM2_9FIRM</name>
<dbReference type="InterPro" id="IPR003425">
    <property type="entry name" value="CCB3/YggT"/>
</dbReference>
<organism evidence="2 3">
    <name type="scientific">Candidatus Onthenecus intestinigallinarum</name>
    <dbReference type="NCBI Taxonomy" id="2840875"/>
    <lineage>
        <taxon>Bacteria</taxon>
        <taxon>Bacillati</taxon>
        <taxon>Bacillota</taxon>
        <taxon>Clostridia</taxon>
        <taxon>Eubacteriales</taxon>
        <taxon>Candidatus Onthenecus</taxon>
    </lineage>
</organism>
<reference evidence="2" key="2">
    <citation type="journal article" date="2021" name="PeerJ">
        <title>Extensive microbial diversity within the chicken gut microbiome revealed by metagenomics and culture.</title>
        <authorList>
            <person name="Gilroy R."/>
            <person name="Ravi A."/>
            <person name="Getino M."/>
            <person name="Pursley I."/>
            <person name="Horton D.L."/>
            <person name="Alikhan N.F."/>
            <person name="Baker D."/>
            <person name="Gharbi K."/>
            <person name="Hall N."/>
            <person name="Watson M."/>
            <person name="Adriaenssens E.M."/>
            <person name="Foster-Nyarko E."/>
            <person name="Jarju S."/>
            <person name="Secka A."/>
            <person name="Antonio M."/>
            <person name="Oren A."/>
            <person name="Chaudhuri R.R."/>
            <person name="La Ragione R."/>
            <person name="Hildebrand F."/>
            <person name="Pallen M.J."/>
        </authorList>
    </citation>
    <scope>NUCLEOTIDE SEQUENCE</scope>
    <source>
        <strain evidence="2">ChiSxjej2B14-6234</strain>
    </source>
</reference>
<proteinExistence type="predicted"/>